<dbReference type="Proteomes" id="UP000199501">
    <property type="component" value="Unassembled WGS sequence"/>
</dbReference>
<protein>
    <submittedName>
        <fullName evidence="1">Uncharacterized protein</fullName>
    </submittedName>
</protein>
<dbReference type="EMBL" id="FMZZ01000022">
    <property type="protein sequence ID" value="SDD91338.1"/>
    <property type="molecule type" value="Genomic_DNA"/>
</dbReference>
<evidence type="ECO:0000313" key="1">
    <source>
        <dbReference type="EMBL" id="SDD91338.1"/>
    </source>
</evidence>
<organism evidence="1 2">
    <name type="scientific">Actinokineospora iranica</name>
    <dbReference type="NCBI Taxonomy" id="1271860"/>
    <lineage>
        <taxon>Bacteria</taxon>
        <taxon>Bacillati</taxon>
        <taxon>Actinomycetota</taxon>
        <taxon>Actinomycetes</taxon>
        <taxon>Pseudonocardiales</taxon>
        <taxon>Pseudonocardiaceae</taxon>
        <taxon>Actinokineospora</taxon>
    </lineage>
</organism>
<proteinExistence type="predicted"/>
<evidence type="ECO:0000313" key="2">
    <source>
        <dbReference type="Proteomes" id="UP000199501"/>
    </source>
</evidence>
<dbReference type="Pfam" id="PF19828">
    <property type="entry name" value="DUF6309"/>
    <property type="match status" value="1"/>
</dbReference>
<sequence>MGAREPTPVFLSTRAIGRPGYADLRVRGGLVHLDGLHRLVSWELNTVLADAGVAAYVAGL</sequence>
<name>A0A1G6YLS2_9PSEU</name>
<dbReference type="InterPro" id="IPR046276">
    <property type="entry name" value="DUF6309"/>
</dbReference>
<gene>
    <name evidence="1" type="ORF">SAMN05216174_12245</name>
</gene>
<keyword evidence="2" id="KW-1185">Reference proteome</keyword>
<reference evidence="2" key="1">
    <citation type="submission" date="2016-10" db="EMBL/GenBank/DDBJ databases">
        <authorList>
            <person name="Varghese N."/>
            <person name="Submissions S."/>
        </authorList>
    </citation>
    <scope>NUCLEOTIDE SEQUENCE [LARGE SCALE GENOMIC DNA]</scope>
    <source>
        <strain evidence="2">IBRC-M 10403</strain>
    </source>
</reference>
<dbReference type="AlphaFoldDB" id="A0A1G6YLS2"/>
<accession>A0A1G6YLS2</accession>